<gene>
    <name evidence="2" type="ORF">MTP16_22410</name>
</gene>
<organism evidence="2 3">
    <name type="scientific">Hymenobacter monticola</name>
    <dbReference type="NCBI Taxonomy" id="1705399"/>
    <lineage>
        <taxon>Bacteria</taxon>
        <taxon>Pseudomonadati</taxon>
        <taxon>Bacteroidota</taxon>
        <taxon>Cytophagia</taxon>
        <taxon>Cytophagales</taxon>
        <taxon>Hymenobacteraceae</taxon>
        <taxon>Hymenobacter</taxon>
    </lineage>
</organism>
<evidence type="ECO:0000313" key="3">
    <source>
        <dbReference type="Proteomes" id="UP000831390"/>
    </source>
</evidence>
<sequence>MDLKKTNYPLALIILISGIAYVVYLMLPVVLTRFNGQTSTGVITTLNDHQLEYSYQNKFDGDTYSVSRYLSVPDYEKLHKQPQITVLYPEFFPEEALVLEIDKQKPLLIMAFMLIFLLGALWRVGSLIRGNAS</sequence>
<evidence type="ECO:0008006" key="4">
    <source>
        <dbReference type="Google" id="ProtNLM"/>
    </source>
</evidence>
<keyword evidence="1" id="KW-0812">Transmembrane</keyword>
<dbReference type="EMBL" id="CP094534">
    <property type="protein sequence ID" value="UOE33854.1"/>
    <property type="molecule type" value="Genomic_DNA"/>
</dbReference>
<dbReference type="RefSeq" id="WP_243514246.1">
    <property type="nucleotide sequence ID" value="NZ_CP094534.1"/>
</dbReference>
<name>A0ABY4B4X6_9BACT</name>
<accession>A0ABY4B4X6</accession>
<keyword evidence="1" id="KW-1133">Transmembrane helix</keyword>
<keyword evidence="1" id="KW-0472">Membrane</keyword>
<feature type="transmembrane region" description="Helical" evidence="1">
    <location>
        <begin position="107"/>
        <end position="125"/>
    </location>
</feature>
<evidence type="ECO:0000256" key="1">
    <source>
        <dbReference type="SAM" id="Phobius"/>
    </source>
</evidence>
<dbReference type="Proteomes" id="UP000831390">
    <property type="component" value="Chromosome"/>
</dbReference>
<proteinExistence type="predicted"/>
<feature type="transmembrane region" description="Helical" evidence="1">
    <location>
        <begin position="7"/>
        <end position="27"/>
    </location>
</feature>
<reference evidence="2 3" key="1">
    <citation type="submission" date="2022-03" db="EMBL/GenBank/DDBJ databases">
        <title>Hymenobactersp. isolated from the air.</title>
        <authorList>
            <person name="Won M."/>
            <person name="Kwon S.-W."/>
        </authorList>
    </citation>
    <scope>NUCLEOTIDE SEQUENCE [LARGE SCALE GENOMIC DNA]</scope>
    <source>
        <strain evidence="2 3">KACC 22596</strain>
    </source>
</reference>
<keyword evidence="3" id="KW-1185">Reference proteome</keyword>
<protein>
    <recommendedName>
        <fullName evidence="4">DUF3592 domain-containing protein</fullName>
    </recommendedName>
</protein>
<evidence type="ECO:0000313" key="2">
    <source>
        <dbReference type="EMBL" id="UOE33854.1"/>
    </source>
</evidence>